<dbReference type="InterPro" id="IPR053378">
    <property type="entry name" value="Prenyl_diphosphate_synthase"/>
</dbReference>
<evidence type="ECO:0000256" key="7">
    <source>
        <dbReference type="ARBA" id="ARBA00022842"/>
    </source>
</evidence>
<evidence type="ECO:0000313" key="13">
    <source>
        <dbReference type="EMBL" id="PTQ53733.1"/>
    </source>
</evidence>
<dbReference type="Gene3D" id="1.10.600.10">
    <property type="entry name" value="Farnesyl Diphosphate Synthase"/>
    <property type="match status" value="1"/>
</dbReference>
<reference evidence="13 14" key="1">
    <citation type="submission" date="2017-08" db="EMBL/GenBank/DDBJ databases">
        <title>Burning lignite coal seam in the remote Altai Mountains harbors a hydrogen-driven thermophilic microbial community.</title>
        <authorList>
            <person name="Kadnikov V.V."/>
            <person name="Mardanov A.V."/>
            <person name="Ivasenko D."/>
            <person name="Beletsky A.V."/>
            <person name="Karnachuk O.V."/>
            <person name="Ravin N.V."/>
        </authorList>
    </citation>
    <scope>NUCLEOTIDE SEQUENCE [LARGE SCALE GENOMIC DNA]</scope>
    <source>
        <strain evidence="13">AL33</strain>
    </source>
</reference>
<dbReference type="NCBIfam" id="NF045485">
    <property type="entry name" value="FPPsyn"/>
    <property type="match status" value="1"/>
</dbReference>
<dbReference type="Pfam" id="PF00348">
    <property type="entry name" value="polyprenyl_synt"/>
    <property type="match status" value="1"/>
</dbReference>
<dbReference type="FunFam" id="1.10.600.10:FF:000001">
    <property type="entry name" value="Geranylgeranyl diphosphate synthase"/>
    <property type="match status" value="1"/>
</dbReference>
<dbReference type="CDD" id="cd00685">
    <property type="entry name" value="Trans_IPPS_HT"/>
    <property type="match status" value="1"/>
</dbReference>
<dbReference type="GO" id="GO:0004337">
    <property type="term" value="F:(2E,6E)-farnesyl diphosphate synthase activity"/>
    <property type="evidence" value="ECO:0007669"/>
    <property type="project" value="UniProtKB-EC"/>
</dbReference>
<dbReference type="EMBL" id="PEBV01000011">
    <property type="protein sequence ID" value="PTQ53733.1"/>
    <property type="molecule type" value="Genomic_DNA"/>
</dbReference>
<dbReference type="EC" id="2.5.1.10" evidence="3"/>
<evidence type="ECO:0000256" key="11">
    <source>
        <dbReference type="ARBA" id="ARBA00049399"/>
    </source>
</evidence>
<evidence type="ECO:0000256" key="2">
    <source>
        <dbReference type="ARBA" id="ARBA00006706"/>
    </source>
</evidence>
<evidence type="ECO:0000256" key="5">
    <source>
        <dbReference type="ARBA" id="ARBA00022679"/>
    </source>
</evidence>
<dbReference type="GO" id="GO:0005737">
    <property type="term" value="C:cytoplasm"/>
    <property type="evidence" value="ECO:0007669"/>
    <property type="project" value="UniProtKB-ARBA"/>
</dbReference>
<dbReference type="GO" id="GO:0046872">
    <property type="term" value="F:metal ion binding"/>
    <property type="evidence" value="ECO:0007669"/>
    <property type="project" value="UniProtKB-KW"/>
</dbReference>
<organism evidence="13 14">
    <name type="scientific">Hydrogenibacillus schlegelii</name>
    <name type="common">Bacillus schlegelii</name>
    <dbReference type="NCBI Taxonomy" id="1484"/>
    <lineage>
        <taxon>Bacteria</taxon>
        <taxon>Bacillati</taxon>
        <taxon>Bacillota</taxon>
        <taxon>Bacilli</taxon>
        <taxon>Bacillales</taxon>
        <taxon>Bacillales Family X. Incertae Sedis</taxon>
        <taxon>Hydrogenibacillus</taxon>
    </lineage>
</organism>
<sequence length="313" mass="33027">MTPEGAGIPEGLPEERTPDAFWARQRPRLEAFEAALSDYLPPEAPEALREAMAYSLLGGGKRLRPALVFATLESLGTPHQKGFPLAAAIEMVHTYSLIHDDLPAMDDDDLRRGRPTNHRVFGEAMAILAGDGLQALAFGTLVRLAADGVPPGVVVRLVAELAEAAGPVGMVGGQALDLAYTGGGRRVDLAALEAMHRMKTGALIRFSVVGAAILAGAGDKTLAALSAYGRAIGLAFQVQDDILDVTGDAAALGKTPHRDEALGKATYPALVGLEESRRLRDRLIGEAAEALRTAGLERSELRALAEFIAARDR</sequence>
<comment type="similarity">
    <text evidence="2 12">Belongs to the FPP/GGPP synthase family.</text>
</comment>
<dbReference type="InterPro" id="IPR008949">
    <property type="entry name" value="Isoprenoid_synthase_dom_sf"/>
</dbReference>
<evidence type="ECO:0000256" key="10">
    <source>
        <dbReference type="ARBA" id="ARBA00032873"/>
    </source>
</evidence>
<dbReference type="GO" id="GO:0016114">
    <property type="term" value="P:terpenoid biosynthetic process"/>
    <property type="evidence" value="ECO:0007669"/>
    <property type="project" value="UniProtKB-ARBA"/>
</dbReference>
<keyword evidence="8" id="KW-0414">Isoprene biosynthesis</keyword>
<evidence type="ECO:0000256" key="6">
    <source>
        <dbReference type="ARBA" id="ARBA00022723"/>
    </source>
</evidence>
<protein>
    <recommendedName>
        <fullName evidence="4">Farnesyl diphosphate synthase</fullName>
        <ecNumber evidence="3">2.5.1.10</ecNumber>
    </recommendedName>
    <alternativeName>
        <fullName evidence="10">(2E,6E)-farnesyl diphosphate synthase</fullName>
    </alternativeName>
    <alternativeName>
        <fullName evidence="9">Geranyltranstransferase</fullName>
    </alternativeName>
</protein>
<evidence type="ECO:0000256" key="1">
    <source>
        <dbReference type="ARBA" id="ARBA00001946"/>
    </source>
</evidence>
<dbReference type="PROSITE" id="PS00723">
    <property type="entry name" value="POLYPRENYL_SYNTHASE_1"/>
    <property type="match status" value="1"/>
</dbReference>
<keyword evidence="7" id="KW-0460">Magnesium</keyword>
<proteinExistence type="inferred from homology"/>
<dbReference type="SUPFAM" id="SSF48576">
    <property type="entry name" value="Terpenoid synthases"/>
    <property type="match status" value="1"/>
</dbReference>
<accession>A0A2T5GC11</accession>
<dbReference type="InterPro" id="IPR033749">
    <property type="entry name" value="Polyprenyl_synt_CS"/>
</dbReference>
<comment type="cofactor">
    <cofactor evidence="1">
        <name>Mg(2+)</name>
        <dbReference type="ChEBI" id="CHEBI:18420"/>
    </cofactor>
</comment>
<keyword evidence="6" id="KW-0479">Metal-binding</keyword>
<keyword evidence="5 12" id="KW-0808">Transferase</keyword>
<comment type="catalytic activity">
    <reaction evidence="11">
        <text>isopentenyl diphosphate + (2E)-geranyl diphosphate = (2E,6E)-farnesyl diphosphate + diphosphate</text>
        <dbReference type="Rhea" id="RHEA:19361"/>
        <dbReference type="ChEBI" id="CHEBI:33019"/>
        <dbReference type="ChEBI" id="CHEBI:58057"/>
        <dbReference type="ChEBI" id="CHEBI:128769"/>
        <dbReference type="ChEBI" id="CHEBI:175763"/>
        <dbReference type="EC" id="2.5.1.10"/>
    </reaction>
</comment>
<gene>
    <name evidence="13" type="ORF">HSCHL_1501</name>
</gene>
<dbReference type="PANTHER" id="PTHR43281:SF1">
    <property type="entry name" value="FARNESYL DIPHOSPHATE SYNTHASE"/>
    <property type="match status" value="1"/>
</dbReference>
<dbReference type="Proteomes" id="UP000244180">
    <property type="component" value="Unassembled WGS sequence"/>
</dbReference>
<evidence type="ECO:0000256" key="4">
    <source>
        <dbReference type="ARBA" id="ARBA00015100"/>
    </source>
</evidence>
<dbReference type="RefSeq" id="WP_273000009.1">
    <property type="nucleotide sequence ID" value="NZ_PEBV01000011.1"/>
</dbReference>
<evidence type="ECO:0000256" key="9">
    <source>
        <dbReference type="ARBA" id="ARBA00032380"/>
    </source>
</evidence>
<evidence type="ECO:0000256" key="3">
    <source>
        <dbReference type="ARBA" id="ARBA00012439"/>
    </source>
</evidence>
<dbReference type="PROSITE" id="PS00444">
    <property type="entry name" value="POLYPRENYL_SYNTHASE_2"/>
    <property type="match status" value="1"/>
</dbReference>
<comment type="caution">
    <text evidence="13">The sequence shown here is derived from an EMBL/GenBank/DDBJ whole genome shotgun (WGS) entry which is preliminary data.</text>
</comment>
<evidence type="ECO:0000256" key="12">
    <source>
        <dbReference type="RuleBase" id="RU004466"/>
    </source>
</evidence>
<name>A0A2T5GC11_HYDSH</name>
<evidence type="ECO:0000256" key="8">
    <source>
        <dbReference type="ARBA" id="ARBA00023229"/>
    </source>
</evidence>
<evidence type="ECO:0000313" key="14">
    <source>
        <dbReference type="Proteomes" id="UP000244180"/>
    </source>
</evidence>
<dbReference type="SFLD" id="SFLDG01017">
    <property type="entry name" value="Polyprenyl_Transferase_Like"/>
    <property type="match status" value="1"/>
</dbReference>
<dbReference type="InterPro" id="IPR000092">
    <property type="entry name" value="Polyprenyl_synt"/>
</dbReference>
<dbReference type="SFLD" id="SFLDS00005">
    <property type="entry name" value="Isoprenoid_Synthase_Type_I"/>
    <property type="match status" value="1"/>
</dbReference>
<dbReference type="PANTHER" id="PTHR43281">
    <property type="entry name" value="FARNESYL DIPHOSPHATE SYNTHASE"/>
    <property type="match status" value="1"/>
</dbReference>
<dbReference type="AlphaFoldDB" id="A0A2T5GC11"/>